<dbReference type="EMBL" id="BHGK01000001">
    <property type="protein sequence ID" value="GCA66056.1"/>
    <property type="molecule type" value="Genomic_DNA"/>
</dbReference>
<evidence type="ECO:0008006" key="3">
    <source>
        <dbReference type="Google" id="ProtNLM"/>
    </source>
</evidence>
<dbReference type="RefSeq" id="WP_119297456.1">
    <property type="nucleotide sequence ID" value="NZ_BHGK01000001.1"/>
</dbReference>
<organism evidence="1 2">
    <name type="scientific">Mediterraneibacter butyricigenes</name>
    <dbReference type="NCBI Taxonomy" id="2316025"/>
    <lineage>
        <taxon>Bacteria</taxon>
        <taxon>Bacillati</taxon>
        <taxon>Bacillota</taxon>
        <taxon>Clostridia</taxon>
        <taxon>Lachnospirales</taxon>
        <taxon>Lachnospiraceae</taxon>
        <taxon>Mediterraneibacter</taxon>
    </lineage>
</organism>
<evidence type="ECO:0000313" key="2">
    <source>
        <dbReference type="Proteomes" id="UP000265643"/>
    </source>
</evidence>
<evidence type="ECO:0000313" key="1">
    <source>
        <dbReference type="EMBL" id="GCA66056.1"/>
    </source>
</evidence>
<dbReference type="Pfam" id="PF07751">
    <property type="entry name" value="Abi_2"/>
    <property type="match status" value="1"/>
</dbReference>
<dbReference type="AlphaFoldDB" id="A0A391P251"/>
<protein>
    <recommendedName>
        <fullName evidence="3">Abi family protein</fullName>
    </recommendedName>
</protein>
<dbReference type="InterPro" id="IPR011664">
    <property type="entry name" value="Abi_system_AbiD/AbiF-like"/>
</dbReference>
<name>A0A391P251_9FIRM</name>
<proteinExistence type="predicted"/>
<comment type="caution">
    <text evidence="1">The sequence shown here is derived from an EMBL/GenBank/DDBJ whole genome shotgun (WGS) entry which is preliminary data.</text>
</comment>
<keyword evidence="2" id="KW-1185">Reference proteome</keyword>
<gene>
    <name evidence="1" type="ORF">KGMB01110_04920</name>
</gene>
<dbReference type="Proteomes" id="UP000265643">
    <property type="component" value="Unassembled WGS sequence"/>
</dbReference>
<reference evidence="2" key="1">
    <citation type="submission" date="2018-09" db="EMBL/GenBank/DDBJ databases">
        <title>Draft Genome Sequence of Mediterraneibacter sp. KCTC 15684.</title>
        <authorList>
            <person name="Kim J.S."/>
            <person name="Han K.I."/>
            <person name="Suh M.K."/>
            <person name="Lee K.C."/>
            <person name="Eom M.K."/>
            <person name="Lee J.H."/>
            <person name="Park S.H."/>
            <person name="Kang S.W."/>
            <person name="Park J.E."/>
            <person name="Oh B.S."/>
            <person name="Yu S.Y."/>
            <person name="Choi S.H."/>
            <person name="Lee D.H."/>
            <person name="Yoon H."/>
            <person name="Kim B."/>
            <person name="Yang S.J."/>
            <person name="Lee J.S."/>
        </authorList>
    </citation>
    <scope>NUCLEOTIDE SEQUENCE [LARGE SCALE GENOMIC DNA]</scope>
    <source>
        <strain evidence="2">KCTC 15684</strain>
    </source>
</reference>
<sequence>MCNKIIAEFTTIDEQIEILKRRHLLFLDEKLARDSLQAYGYYTLINGYKEPYVYLDEDGNEFYKEGTYFEQICSLFNLDAELRYAVLTSMLALEDHLRSVTSYVIGEHFGSDDSVYLNRENYKDRPVSNKNFSLDSILDTMQHTLRSNREPILYHRQHYNNVPPWILVKGLYMNTLVNFIRFQKKYVKEEMLHIIYGISPEVAALDSVKELFMSTLFISLDYRNMAAHGGRTYNFAPHSKLRLNNSLIKELSTVLDCPVLTQKTCNINQLFYLLRLFRLEPLHLNMLTALEKEVSRHCTLFPNDIHYIQDATGVLFDLEITEDK</sequence>
<accession>A0A391P251</accession>